<comment type="subcellular location">
    <subcellularLocation>
        <location evidence="1">Nucleus</location>
    </subcellularLocation>
</comment>
<dbReference type="VEuPathDB" id="FungiDB:PC9H_006937"/>
<evidence type="ECO:0000313" key="8">
    <source>
        <dbReference type="Proteomes" id="UP000623687"/>
    </source>
</evidence>
<proteinExistence type="predicted"/>
<dbReference type="PANTHER" id="PTHR47338:SF29">
    <property type="entry name" value="ZN(2)-C6 FUNGAL-TYPE DOMAIN-CONTAINING PROTEIN"/>
    <property type="match status" value="1"/>
</dbReference>
<gene>
    <name evidence="7" type="ORF">PC9H_006937</name>
</gene>
<dbReference type="Proteomes" id="UP000623687">
    <property type="component" value="Unassembled WGS sequence"/>
</dbReference>
<feature type="domain" description="Zn(2)-C6 fungal-type" evidence="6">
    <location>
        <begin position="44"/>
        <end position="74"/>
    </location>
</feature>
<evidence type="ECO:0000256" key="1">
    <source>
        <dbReference type="ARBA" id="ARBA00004123"/>
    </source>
</evidence>
<dbReference type="GO" id="GO:0000981">
    <property type="term" value="F:DNA-binding transcription factor activity, RNA polymerase II-specific"/>
    <property type="evidence" value="ECO:0007669"/>
    <property type="project" value="InterPro"/>
</dbReference>
<dbReference type="CDD" id="cd00067">
    <property type="entry name" value="GAL4"/>
    <property type="match status" value="1"/>
</dbReference>
<dbReference type="InterPro" id="IPR050815">
    <property type="entry name" value="TF_fung"/>
</dbReference>
<dbReference type="EMBL" id="JACETU010000004">
    <property type="protein sequence ID" value="KAF7431216.1"/>
    <property type="molecule type" value="Genomic_DNA"/>
</dbReference>
<comment type="caution">
    <text evidence="7">The sequence shown here is derived from an EMBL/GenBank/DDBJ whole genome shotgun (WGS) entry which is preliminary data.</text>
</comment>
<reference evidence="7" key="1">
    <citation type="submission" date="2019-07" db="EMBL/GenBank/DDBJ databases">
        <authorList>
            <person name="Palmer J.M."/>
        </authorList>
    </citation>
    <scope>NUCLEOTIDE SEQUENCE</scope>
    <source>
        <strain evidence="7">PC9</strain>
    </source>
</reference>
<name>A0A8H7A1U6_PLEOS</name>
<dbReference type="OrthoDB" id="2309723at2759"/>
<dbReference type="InterPro" id="IPR036864">
    <property type="entry name" value="Zn2-C6_fun-type_DNA-bd_sf"/>
</dbReference>
<dbReference type="AlphaFoldDB" id="A0A8H7A1U6"/>
<evidence type="ECO:0000259" key="6">
    <source>
        <dbReference type="Pfam" id="PF00172"/>
    </source>
</evidence>
<dbReference type="Pfam" id="PF00172">
    <property type="entry name" value="Zn_clus"/>
    <property type="match status" value="1"/>
</dbReference>
<dbReference type="InterPro" id="IPR001138">
    <property type="entry name" value="Zn2Cys6_DnaBD"/>
</dbReference>
<evidence type="ECO:0000256" key="3">
    <source>
        <dbReference type="ARBA" id="ARBA00023015"/>
    </source>
</evidence>
<keyword evidence="8" id="KW-1185">Reference proteome</keyword>
<keyword evidence="2" id="KW-0479">Metal-binding</keyword>
<dbReference type="PANTHER" id="PTHR47338">
    <property type="entry name" value="ZN(II)2CYS6 TRANSCRIPTION FACTOR (EUROFUNG)-RELATED"/>
    <property type="match status" value="1"/>
</dbReference>
<protein>
    <recommendedName>
        <fullName evidence="6">Zn(2)-C6 fungal-type domain-containing protein</fullName>
    </recommendedName>
</protein>
<evidence type="ECO:0000256" key="4">
    <source>
        <dbReference type="ARBA" id="ARBA00023163"/>
    </source>
</evidence>
<organism evidence="7 8">
    <name type="scientific">Pleurotus ostreatus</name>
    <name type="common">Oyster mushroom</name>
    <name type="synonym">White-rot fungus</name>
    <dbReference type="NCBI Taxonomy" id="5322"/>
    <lineage>
        <taxon>Eukaryota</taxon>
        <taxon>Fungi</taxon>
        <taxon>Dikarya</taxon>
        <taxon>Basidiomycota</taxon>
        <taxon>Agaricomycotina</taxon>
        <taxon>Agaricomycetes</taxon>
        <taxon>Agaricomycetidae</taxon>
        <taxon>Agaricales</taxon>
        <taxon>Pleurotineae</taxon>
        <taxon>Pleurotaceae</taxon>
        <taxon>Pleurotus</taxon>
    </lineage>
</organism>
<keyword evidence="3" id="KW-0805">Transcription regulation</keyword>
<dbReference type="GeneID" id="59376755"/>
<evidence type="ECO:0000256" key="5">
    <source>
        <dbReference type="ARBA" id="ARBA00023242"/>
    </source>
</evidence>
<sequence length="600" mass="65163">MSSPSNQEESAIPTLPRGKACGNCRHVVPSFTSGGCLPGYPMPRRRKVKCDGAKPICGACSRSLGTFSDCEYAEAGRSQTQIMEETIALIESRIRELESPESPNHSVTLQNPYPLAGLSTSAVSSGMNINMDMFLGSVAWAQPPAYDAVSGVALPSPIPASMGPNEPRGVSCVGLRQEEPPAAIMQALAHTFAHHSTEIGGFLDTARLLEAVDHPDADARPIPALMVAVYLWGIRLSDSAEFNDYEGLYLSRAVDQAAQSLPLDRPRKVLQKIQAEILLAYYFFSKGRNIEGRYHTSMAVGLVLGSQLHKYGGSEQGEGICATIWTPTMDPIEHGERIDVVWAAVVLTNTWTAALVAPSDIPFNSPGFTIDTPWPSDTYGDIALQPIPLSEGTIQKFLREPAAAEGRSNKAFLAKAAVLLERASYLHSQYRPDAPENEAAGLKNGIPILDNVIGGYLASGLPRLDQAFNPSDRMNITLAHTIIHAARIKLQRTRVLGCDVASRKKVLQAAEGMLEVINQSRVQDAEFVNPIFGHLWTICALAYISEIGRMRSGDSVADVTENHLLQNVDKLVQLVGKFADRFCWKGLLETIEVERAHLTV</sequence>
<dbReference type="Gene3D" id="4.10.240.10">
    <property type="entry name" value="Zn(2)-C6 fungal-type DNA-binding domain"/>
    <property type="match status" value="1"/>
</dbReference>
<evidence type="ECO:0000256" key="2">
    <source>
        <dbReference type="ARBA" id="ARBA00022723"/>
    </source>
</evidence>
<keyword evidence="4" id="KW-0804">Transcription</keyword>
<dbReference type="RefSeq" id="XP_036632494.1">
    <property type="nucleotide sequence ID" value="XM_036776475.1"/>
</dbReference>
<accession>A0A8H7A1U6</accession>
<keyword evidence="5" id="KW-0539">Nucleus</keyword>
<evidence type="ECO:0000313" key="7">
    <source>
        <dbReference type="EMBL" id="KAF7431216.1"/>
    </source>
</evidence>
<dbReference type="GO" id="GO:0008270">
    <property type="term" value="F:zinc ion binding"/>
    <property type="evidence" value="ECO:0007669"/>
    <property type="project" value="InterPro"/>
</dbReference>
<dbReference type="GO" id="GO:0005634">
    <property type="term" value="C:nucleus"/>
    <property type="evidence" value="ECO:0007669"/>
    <property type="project" value="UniProtKB-SubCell"/>
</dbReference>
<dbReference type="CDD" id="cd12148">
    <property type="entry name" value="fungal_TF_MHR"/>
    <property type="match status" value="1"/>
</dbReference>